<dbReference type="Proteomes" id="UP000034588">
    <property type="component" value="Unassembled WGS sequence"/>
</dbReference>
<protein>
    <submittedName>
        <fullName evidence="1">Uncharacterized protein</fullName>
    </submittedName>
</protein>
<gene>
    <name evidence="1" type="ORF">UY48_C0004G0022</name>
</gene>
<evidence type="ECO:0000313" key="2">
    <source>
        <dbReference type="Proteomes" id="UP000034588"/>
    </source>
</evidence>
<dbReference type="EMBL" id="LCQD01000004">
    <property type="protein sequence ID" value="KKW13147.1"/>
    <property type="molecule type" value="Genomic_DNA"/>
</dbReference>
<accession>A0A0G1YDY1</accession>
<organism evidence="1 2">
    <name type="scientific">Candidatus Gottesmanbacteria bacterium GW2011_GWB1_49_7</name>
    <dbReference type="NCBI Taxonomy" id="1618448"/>
    <lineage>
        <taxon>Bacteria</taxon>
        <taxon>Candidatus Gottesmaniibacteriota</taxon>
    </lineage>
</organism>
<name>A0A0G1YDY1_9BACT</name>
<sequence>MFYVLYCDDGPKGIVPQSVEITGHAEELWIIEDWEGVEEFQRLAVDECQSRRHPRITRIWQDLTSKEERDIYSAVKYWPSIRQ</sequence>
<evidence type="ECO:0000313" key="1">
    <source>
        <dbReference type="EMBL" id="KKW13147.1"/>
    </source>
</evidence>
<dbReference type="AlphaFoldDB" id="A0A0G1YDY1"/>
<proteinExistence type="predicted"/>
<comment type="caution">
    <text evidence="1">The sequence shown here is derived from an EMBL/GenBank/DDBJ whole genome shotgun (WGS) entry which is preliminary data.</text>
</comment>
<reference evidence="1 2" key="1">
    <citation type="journal article" date="2015" name="Nature">
        <title>rRNA introns, odd ribosomes, and small enigmatic genomes across a large radiation of phyla.</title>
        <authorList>
            <person name="Brown C.T."/>
            <person name="Hug L.A."/>
            <person name="Thomas B.C."/>
            <person name="Sharon I."/>
            <person name="Castelle C.J."/>
            <person name="Singh A."/>
            <person name="Wilkins M.J."/>
            <person name="Williams K.H."/>
            <person name="Banfield J.F."/>
        </authorList>
    </citation>
    <scope>NUCLEOTIDE SEQUENCE [LARGE SCALE GENOMIC DNA]</scope>
</reference>